<dbReference type="EMBL" id="KB456272">
    <property type="protein sequence ID" value="EMF08110.1"/>
    <property type="molecule type" value="Genomic_DNA"/>
</dbReference>
<dbReference type="OrthoDB" id="3641889at2759"/>
<evidence type="ECO:0000313" key="2">
    <source>
        <dbReference type="EMBL" id="EMF08110.1"/>
    </source>
</evidence>
<gene>
    <name evidence="2" type="ORF">SEPMUDRAFT_152392</name>
</gene>
<organism evidence="2 3">
    <name type="scientific">Sphaerulina musiva (strain SO2202)</name>
    <name type="common">Poplar stem canker fungus</name>
    <name type="synonym">Septoria musiva</name>
    <dbReference type="NCBI Taxonomy" id="692275"/>
    <lineage>
        <taxon>Eukaryota</taxon>
        <taxon>Fungi</taxon>
        <taxon>Dikarya</taxon>
        <taxon>Ascomycota</taxon>
        <taxon>Pezizomycotina</taxon>
        <taxon>Dothideomycetes</taxon>
        <taxon>Dothideomycetidae</taxon>
        <taxon>Mycosphaerellales</taxon>
        <taxon>Mycosphaerellaceae</taxon>
        <taxon>Sphaerulina</taxon>
    </lineage>
</organism>
<feature type="chain" id="PRO_5004031690" evidence="1">
    <location>
        <begin position="25"/>
        <end position="306"/>
    </location>
</feature>
<keyword evidence="1" id="KW-0732">Signal</keyword>
<evidence type="ECO:0000313" key="3">
    <source>
        <dbReference type="Proteomes" id="UP000016931"/>
    </source>
</evidence>
<reference evidence="2 3" key="1">
    <citation type="journal article" date="2012" name="PLoS Pathog.">
        <title>Diverse lifestyles and strategies of plant pathogenesis encoded in the genomes of eighteen Dothideomycetes fungi.</title>
        <authorList>
            <person name="Ohm R.A."/>
            <person name="Feau N."/>
            <person name="Henrissat B."/>
            <person name="Schoch C.L."/>
            <person name="Horwitz B.A."/>
            <person name="Barry K.W."/>
            <person name="Condon B.J."/>
            <person name="Copeland A.C."/>
            <person name="Dhillon B."/>
            <person name="Glaser F."/>
            <person name="Hesse C.N."/>
            <person name="Kosti I."/>
            <person name="LaButti K."/>
            <person name="Lindquist E.A."/>
            <person name="Lucas S."/>
            <person name="Salamov A.A."/>
            <person name="Bradshaw R.E."/>
            <person name="Ciuffetti L."/>
            <person name="Hamelin R.C."/>
            <person name="Kema G.H.J."/>
            <person name="Lawrence C."/>
            <person name="Scott J.A."/>
            <person name="Spatafora J.W."/>
            <person name="Turgeon B.G."/>
            <person name="de Wit P.J.G.M."/>
            <person name="Zhong S."/>
            <person name="Goodwin S.B."/>
            <person name="Grigoriev I.V."/>
        </authorList>
    </citation>
    <scope>NUCLEOTIDE SEQUENCE [LARGE SCALE GENOMIC DNA]</scope>
    <source>
        <strain evidence="2 3">SO2202</strain>
    </source>
</reference>
<protein>
    <submittedName>
        <fullName evidence="2">Uncharacterized protein</fullName>
    </submittedName>
</protein>
<sequence length="306" mass="33658">MYLTSMSLTVRLTSFMFLKFPASAASPRSSENITLSPGTPGAGEWNEAIQKGRLRHALLDSPPTGIEMSSFAAYSDLANNGWKSTLLLDQSWELESDVFDAIAKHFQIQQSKITKVDSLHAGTGAAYRGWHSASPYVIFSMDNHSPRARMSGKKIPDLEHWSDVTFLVHQQCLAEQNDVAGMTKLSLIVSGKINNRADNDIINIVIREMGIQSTEVSQTLAFPGEPVESESPSFFALLGTANGGGIARFLSDHKSSLGWKCIKDITIVFDPKPCLGIDLKTKKRPTAYWLLFQIDDHPNSPAKQSD</sequence>
<dbReference type="HOGENOM" id="CLU_909642_0_0_1"/>
<dbReference type="RefSeq" id="XP_016756231.1">
    <property type="nucleotide sequence ID" value="XM_016907418.1"/>
</dbReference>
<feature type="signal peptide" evidence="1">
    <location>
        <begin position="1"/>
        <end position="24"/>
    </location>
</feature>
<accession>M3C888</accession>
<evidence type="ECO:0000256" key="1">
    <source>
        <dbReference type="SAM" id="SignalP"/>
    </source>
</evidence>
<dbReference type="AlphaFoldDB" id="M3C888"/>
<dbReference type="GeneID" id="27904555"/>
<proteinExistence type="predicted"/>
<dbReference type="Proteomes" id="UP000016931">
    <property type="component" value="Unassembled WGS sequence"/>
</dbReference>
<name>M3C888_SPHMS</name>
<keyword evidence="3" id="KW-1185">Reference proteome</keyword>